<evidence type="ECO:0000313" key="1">
    <source>
        <dbReference type="EMBL" id="CAB4286257.1"/>
    </source>
</evidence>
<reference evidence="1 2" key="1">
    <citation type="submission" date="2020-05" db="EMBL/GenBank/DDBJ databases">
        <authorList>
            <person name="Campoy J."/>
            <person name="Schneeberger K."/>
            <person name="Spophaly S."/>
        </authorList>
    </citation>
    <scope>NUCLEOTIDE SEQUENCE [LARGE SCALE GENOMIC DNA]</scope>
    <source>
        <strain evidence="1">PruArmRojPasFocal</strain>
    </source>
</reference>
<protein>
    <submittedName>
        <fullName evidence="1">Uncharacterized protein</fullName>
    </submittedName>
</protein>
<dbReference type="EMBL" id="CAEKDK010000007">
    <property type="protein sequence ID" value="CAB4286257.1"/>
    <property type="molecule type" value="Genomic_DNA"/>
</dbReference>
<evidence type="ECO:0000313" key="2">
    <source>
        <dbReference type="Proteomes" id="UP000507222"/>
    </source>
</evidence>
<name>A0A6J5VF42_PRUAR</name>
<dbReference type="AlphaFoldDB" id="A0A6J5VF42"/>
<dbReference type="Proteomes" id="UP000507222">
    <property type="component" value="Unassembled WGS sequence"/>
</dbReference>
<gene>
    <name evidence="1" type="ORF">CURHAP_LOCUS43182</name>
</gene>
<organism evidence="1 2">
    <name type="scientific">Prunus armeniaca</name>
    <name type="common">Apricot</name>
    <name type="synonym">Armeniaca vulgaris</name>
    <dbReference type="NCBI Taxonomy" id="36596"/>
    <lineage>
        <taxon>Eukaryota</taxon>
        <taxon>Viridiplantae</taxon>
        <taxon>Streptophyta</taxon>
        <taxon>Embryophyta</taxon>
        <taxon>Tracheophyta</taxon>
        <taxon>Spermatophyta</taxon>
        <taxon>Magnoliopsida</taxon>
        <taxon>eudicotyledons</taxon>
        <taxon>Gunneridae</taxon>
        <taxon>Pentapetalae</taxon>
        <taxon>rosids</taxon>
        <taxon>fabids</taxon>
        <taxon>Rosales</taxon>
        <taxon>Rosaceae</taxon>
        <taxon>Amygdaloideae</taxon>
        <taxon>Amygdaleae</taxon>
        <taxon>Prunus</taxon>
    </lineage>
</organism>
<sequence length="88" mass="9647">MAPRRSKGTKVSTANPRWTSGVEAAKHASDFQAALVQVQSVSSEKLYSPFPLSLRGPYKNPFLGPHYYQANPKKLLSLDACLVRAPFA</sequence>
<proteinExistence type="predicted"/>
<accession>A0A6J5VF42</accession>